<protein>
    <submittedName>
        <fullName evidence="1">Uncharacterized protein</fullName>
    </submittedName>
</protein>
<name>A0ACB9DVI2_CICIN</name>
<keyword evidence="2" id="KW-1185">Reference proteome</keyword>
<evidence type="ECO:0000313" key="1">
    <source>
        <dbReference type="EMBL" id="KAI3750470.1"/>
    </source>
</evidence>
<gene>
    <name evidence="1" type="ORF">L2E82_21108</name>
</gene>
<dbReference type="Proteomes" id="UP001055811">
    <property type="component" value="Linkage Group LG04"/>
</dbReference>
<accession>A0ACB9DVI2</accession>
<dbReference type="EMBL" id="CM042012">
    <property type="protein sequence ID" value="KAI3750470.1"/>
    <property type="molecule type" value="Genomic_DNA"/>
</dbReference>
<evidence type="ECO:0000313" key="2">
    <source>
        <dbReference type="Proteomes" id="UP001055811"/>
    </source>
</evidence>
<proteinExistence type="predicted"/>
<reference evidence="2" key="1">
    <citation type="journal article" date="2022" name="Mol. Ecol. Resour.">
        <title>The genomes of chicory, endive, great burdock and yacon provide insights into Asteraceae palaeo-polyploidization history and plant inulin production.</title>
        <authorList>
            <person name="Fan W."/>
            <person name="Wang S."/>
            <person name="Wang H."/>
            <person name="Wang A."/>
            <person name="Jiang F."/>
            <person name="Liu H."/>
            <person name="Zhao H."/>
            <person name="Xu D."/>
            <person name="Zhang Y."/>
        </authorList>
    </citation>
    <scope>NUCLEOTIDE SEQUENCE [LARGE SCALE GENOMIC DNA]</scope>
    <source>
        <strain evidence="2">cv. Punajuju</strain>
    </source>
</reference>
<organism evidence="1 2">
    <name type="scientific">Cichorium intybus</name>
    <name type="common">Chicory</name>
    <dbReference type="NCBI Taxonomy" id="13427"/>
    <lineage>
        <taxon>Eukaryota</taxon>
        <taxon>Viridiplantae</taxon>
        <taxon>Streptophyta</taxon>
        <taxon>Embryophyta</taxon>
        <taxon>Tracheophyta</taxon>
        <taxon>Spermatophyta</taxon>
        <taxon>Magnoliopsida</taxon>
        <taxon>eudicotyledons</taxon>
        <taxon>Gunneridae</taxon>
        <taxon>Pentapetalae</taxon>
        <taxon>asterids</taxon>
        <taxon>campanulids</taxon>
        <taxon>Asterales</taxon>
        <taxon>Asteraceae</taxon>
        <taxon>Cichorioideae</taxon>
        <taxon>Cichorieae</taxon>
        <taxon>Cichoriinae</taxon>
        <taxon>Cichorium</taxon>
    </lineage>
</organism>
<reference evidence="1 2" key="2">
    <citation type="journal article" date="2022" name="Mol. Ecol. Resour.">
        <title>The genomes of chicory, endive, great burdock and yacon provide insights into Asteraceae paleo-polyploidization history and plant inulin production.</title>
        <authorList>
            <person name="Fan W."/>
            <person name="Wang S."/>
            <person name="Wang H."/>
            <person name="Wang A."/>
            <person name="Jiang F."/>
            <person name="Liu H."/>
            <person name="Zhao H."/>
            <person name="Xu D."/>
            <person name="Zhang Y."/>
        </authorList>
    </citation>
    <scope>NUCLEOTIDE SEQUENCE [LARGE SCALE GENOMIC DNA]</scope>
    <source>
        <strain evidence="2">cv. Punajuju</strain>
        <tissue evidence="1">Leaves</tissue>
    </source>
</reference>
<sequence length="67" mass="7479">MDEIIMDKYYSGPLALVPKKSNPRGRRIGDDEALKVEDEEEACVYKGDGEDLDGEFTLVSQNVTSLQ</sequence>
<comment type="caution">
    <text evidence="1">The sequence shown here is derived from an EMBL/GenBank/DDBJ whole genome shotgun (WGS) entry which is preliminary data.</text>
</comment>